<dbReference type="Proteomes" id="UP000316806">
    <property type="component" value="Chromosome"/>
</dbReference>
<accession>A0A516RF83</accession>
<evidence type="ECO:0000313" key="1">
    <source>
        <dbReference type="EMBL" id="QDQ14320.1"/>
    </source>
</evidence>
<organism evidence="1 2">
    <name type="scientific">Streptomyces spectabilis</name>
    <dbReference type="NCBI Taxonomy" id="68270"/>
    <lineage>
        <taxon>Bacteria</taxon>
        <taxon>Bacillati</taxon>
        <taxon>Actinomycetota</taxon>
        <taxon>Actinomycetes</taxon>
        <taxon>Kitasatosporales</taxon>
        <taxon>Streptomycetaceae</taxon>
        <taxon>Streptomyces</taxon>
    </lineage>
</organism>
<name>A0A516RF83_STRST</name>
<dbReference type="RefSeq" id="WP_144321532.1">
    <property type="nucleotide sequence ID" value="NZ_CP040916.1"/>
</dbReference>
<protein>
    <submittedName>
        <fullName evidence="1">Uncharacterized protein</fullName>
    </submittedName>
</protein>
<dbReference type="AlphaFoldDB" id="A0A516RF83"/>
<sequence length="204" mass="21717">MSFTSFNPLSLPDIRTNDITLIQRDGLWAGNDYMGGRTVALSLEVQAVNAEEFGAAVNLITQAFSPAIDGEARLSFQIPGLCNGRSAYINVRTRRRSAPLDASFARLSCAFEIELFATDPIVYASEESAATLRNGVPARFSVDGSRPVTPTITYSSVSDPKVLNALTGESVGATLAPGEHFLELSDPGAGAAASALIKFRDTWV</sequence>
<reference evidence="1 2" key="1">
    <citation type="journal article" date="2019" name="J. Ind. Microbiol. Biotechnol.">
        <title>The complete genomic sequence of Streptomyces spectabilis NRRL-2792 and identification of secondary metabolite biosynthetic gene clusters.</title>
        <authorList>
            <person name="Sinha A."/>
            <person name="Phillips-Salemka S."/>
            <person name="Niraula T.A."/>
            <person name="Short K.A."/>
            <person name="Niraula N.P."/>
        </authorList>
    </citation>
    <scope>NUCLEOTIDE SEQUENCE [LARGE SCALE GENOMIC DNA]</scope>
    <source>
        <strain evidence="1 2">NRRL 2792</strain>
    </source>
</reference>
<evidence type="ECO:0000313" key="2">
    <source>
        <dbReference type="Proteomes" id="UP000316806"/>
    </source>
</evidence>
<gene>
    <name evidence="1" type="ORF">FH965_30215</name>
</gene>
<dbReference type="EMBL" id="CP040916">
    <property type="protein sequence ID" value="QDQ14320.1"/>
    <property type="molecule type" value="Genomic_DNA"/>
</dbReference>
<proteinExistence type="predicted"/>